<evidence type="ECO:0000256" key="4">
    <source>
        <dbReference type="ARBA" id="ARBA00023150"/>
    </source>
</evidence>
<organism evidence="9 10">
    <name type="scientific">Algoriphagus zhangzhouensis</name>
    <dbReference type="NCBI Taxonomy" id="1073327"/>
    <lineage>
        <taxon>Bacteria</taxon>
        <taxon>Pseudomonadati</taxon>
        <taxon>Bacteroidota</taxon>
        <taxon>Cytophagia</taxon>
        <taxon>Cytophagales</taxon>
        <taxon>Cyclobacteriaceae</taxon>
        <taxon>Algoriphagus</taxon>
    </lineage>
</organism>
<dbReference type="CDD" id="cd00887">
    <property type="entry name" value="MoeA"/>
    <property type="match status" value="1"/>
</dbReference>
<dbReference type="GO" id="GO:0006777">
    <property type="term" value="P:Mo-molybdopterin cofactor biosynthetic process"/>
    <property type="evidence" value="ECO:0007669"/>
    <property type="project" value="UniProtKB-UniRule"/>
</dbReference>
<reference evidence="10" key="1">
    <citation type="submission" date="2016-12" db="EMBL/GenBank/DDBJ databases">
        <authorList>
            <person name="Varghese N."/>
            <person name="Submissions S."/>
        </authorList>
    </citation>
    <scope>NUCLEOTIDE SEQUENCE [LARGE SCALE GENOMIC DNA]</scope>
    <source>
        <strain evidence="10">DSM 25035</strain>
    </source>
</reference>
<dbReference type="Pfam" id="PF03453">
    <property type="entry name" value="MoeA_N"/>
    <property type="match status" value="1"/>
</dbReference>
<dbReference type="NCBIfam" id="TIGR00177">
    <property type="entry name" value="molyb_syn"/>
    <property type="match status" value="1"/>
</dbReference>
<keyword evidence="6" id="KW-0460">Magnesium</keyword>
<evidence type="ECO:0000256" key="3">
    <source>
        <dbReference type="ARBA" id="ARBA00010763"/>
    </source>
</evidence>
<comment type="pathway">
    <text evidence="2 6">Cofactor biosynthesis; molybdopterin biosynthesis.</text>
</comment>
<dbReference type="Pfam" id="PF00994">
    <property type="entry name" value="MoCF_biosynth"/>
    <property type="match status" value="1"/>
</dbReference>
<dbReference type="GO" id="GO:0061599">
    <property type="term" value="F:molybdopterin molybdotransferase activity"/>
    <property type="evidence" value="ECO:0007669"/>
    <property type="project" value="UniProtKB-UniRule"/>
</dbReference>
<evidence type="ECO:0000313" key="10">
    <source>
        <dbReference type="Proteomes" id="UP000184609"/>
    </source>
</evidence>
<dbReference type="Gene3D" id="2.170.190.11">
    <property type="entry name" value="Molybdopterin biosynthesis moea protein, domain 3"/>
    <property type="match status" value="1"/>
</dbReference>
<proteinExistence type="inferred from homology"/>
<feature type="domain" description="MoaB/Mog" evidence="8">
    <location>
        <begin position="171"/>
        <end position="308"/>
    </location>
</feature>
<dbReference type="InterPro" id="IPR005111">
    <property type="entry name" value="MoeA_C_domain_IV"/>
</dbReference>
<dbReference type="AlphaFoldDB" id="A0A1M7ZAL9"/>
<feature type="transmembrane region" description="Helical" evidence="7">
    <location>
        <begin position="145"/>
        <end position="165"/>
    </location>
</feature>
<dbReference type="PROSITE" id="PS01079">
    <property type="entry name" value="MOCF_BIOSYNTHESIS_2"/>
    <property type="match status" value="1"/>
</dbReference>
<dbReference type="OrthoDB" id="9804758at2"/>
<dbReference type="InterPro" id="IPR036135">
    <property type="entry name" value="MoeA_linker/N_sf"/>
</dbReference>
<evidence type="ECO:0000256" key="2">
    <source>
        <dbReference type="ARBA" id="ARBA00005046"/>
    </source>
</evidence>
<dbReference type="Gene3D" id="3.90.105.10">
    <property type="entry name" value="Molybdopterin biosynthesis moea protein, domain 2"/>
    <property type="match status" value="1"/>
</dbReference>
<dbReference type="GO" id="GO:0046872">
    <property type="term" value="F:metal ion binding"/>
    <property type="evidence" value="ECO:0007669"/>
    <property type="project" value="UniProtKB-UniRule"/>
</dbReference>
<comment type="cofactor">
    <cofactor evidence="6">
        <name>Mg(2+)</name>
        <dbReference type="ChEBI" id="CHEBI:18420"/>
    </cofactor>
</comment>
<dbReference type="InterPro" id="IPR001453">
    <property type="entry name" value="MoaB/Mog_dom"/>
</dbReference>
<sequence length="390" mass="42851">MISVFEALTIIDQNTSQLDAVIVPLMQSVGMAIAEDIVAPISLPPFRQSAMDGYAFRHGFGEEFQVVGESKAGDNVEFSLKENEVIRIFTGSRVPNAADTVIMQEHVERSGDQVKILKMPKIGTNVRPVGEQIQQGDVVLRKGTIINAAVIGFLAGLGIADVLVIRKPKISILVTGNELQEPGTLLEPGAVYESNRSMLKAALLAENVDLVFDSHVKDDRESTFEVIREGLQADVLLISGGISVGDYDFVKEALEKNEVEEKFYKVNQKPGKPLWFGKKEETLVFALPGNPASSLTCFLIYALAAIRKMNGSSKIEINLKKGKLKGEYTNVFEKSLFLQCRESGGVLEIYPKQASSMLVSFTMSNAFLFVPNDVKDIHDGDEVMYIPFNL</sequence>
<name>A0A1M7ZAL9_9BACT</name>
<dbReference type="Pfam" id="PF03454">
    <property type="entry name" value="MoeA_C"/>
    <property type="match status" value="1"/>
</dbReference>
<dbReference type="PANTHER" id="PTHR10192">
    <property type="entry name" value="MOLYBDOPTERIN BIOSYNTHESIS PROTEIN"/>
    <property type="match status" value="1"/>
</dbReference>
<dbReference type="STRING" id="1073327.SAMN04488108_1618"/>
<dbReference type="Gene3D" id="3.40.980.10">
    <property type="entry name" value="MoaB/Mog-like domain"/>
    <property type="match status" value="1"/>
</dbReference>
<dbReference type="InterPro" id="IPR005110">
    <property type="entry name" value="MoeA_linker/N"/>
</dbReference>
<dbReference type="InterPro" id="IPR036688">
    <property type="entry name" value="MoeA_C_domain_IV_sf"/>
</dbReference>
<evidence type="ECO:0000313" key="9">
    <source>
        <dbReference type="EMBL" id="SHO61849.1"/>
    </source>
</evidence>
<keyword evidence="10" id="KW-1185">Reference proteome</keyword>
<dbReference type="RefSeq" id="WP_073571273.1">
    <property type="nucleotide sequence ID" value="NZ_FRXN01000002.1"/>
</dbReference>
<dbReference type="Gene3D" id="2.40.340.10">
    <property type="entry name" value="MoeA, C-terminal, domain IV"/>
    <property type="match status" value="1"/>
</dbReference>
<comment type="function">
    <text evidence="1 6">Catalyzes the insertion of molybdate into adenylated molybdopterin with the concomitant release of AMP.</text>
</comment>
<accession>A0A1M7ZAL9</accession>
<dbReference type="GO" id="GO:0005829">
    <property type="term" value="C:cytosol"/>
    <property type="evidence" value="ECO:0007669"/>
    <property type="project" value="TreeGrafter"/>
</dbReference>
<comment type="catalytic activity">
    <reaction evidence="5">
        <text>adenylyl-molybdopterin + molybdate = Mo-molybdopterin + AMP + H(+)</text>
        <dbReference type="Rhea" id="RHEA:35047"/>
        <dbReference type="ChEBI" id="CHEBI:15378"/>
        <dbReference type="ChEBI" id="CHEBI:36264"/>
        <dbReference type="ChEBI" id="CHEBI:62727"/>
        <dbReference type="ChEBI" id="CHEBI:71302"/>
        <dbReference type="ChEBI" id="CHEBI:456215"/>
        <dbReference type="EC" id="2.10.1.1"/>
    </reaction>
</comment>
<keyword evidence="4 6" id="KW-0501">Molybdenum cofactor biosynthesis</keyword>
<keyword evidence="6" id="KW-0808">Transferase</keyword>
<evidence type="ECO:0000259" key="8">
    <source>
        <dbReference type="SMART" id="SM00852"/>
    </source>
</evidence>
<dbReference type="InterPro" id="IPR036425">
    <property type="entry name" value="MoaB/Mog-like_dom_sf"/>
</dbReference>
<dbReference type="PANTHER" id="PTHR10192:SF5">
    <property type="entry name" value="GEPHYRIN"/>
    <property type="match status" value="1"/>
</dbReference>
<comment type="similarity">
    <text evidence="3 6">Belongs to the MoeA family.</text>
</comment>
<dbReference type="Proteomes" id="UP000184609">
    <property type="component" value="Unassembled WGS sequence"/>
</dbReference>
<dbReference type="UniPathway" id="UPA00344"/>
<evidence type="ECO:0000256" key="7">
    <source>
        <dbReference type="SAM" id="Phobius"/>
    </source>
</evidence>
<dbReference type="EC" id="2.10.1.1" evidence="6"/>
<protein>
    <recommendedName>
        <fullName evidence="6">Molybdopterin molybdenumtransferase</fullName>
        <ecNumber evidence="6">2.10.1.1</ecNumber>
    </recommendedName>
</protein>
<dbReference type="SUPFAM" id="SSF53218">
    <property type="entry name" value="Molybdenum cofactor biosynthesis proteins"/>
    <property type="match status" value="1"/>
</dbReference>
<dbReference type="SUPFAM" id="SSF63882">
    <property type="entry name" value="MoeA N-terminal region -like"/>
    <property type="match status" value="1"/>
</dbReference>
<keyword evidence="7" id="KW-0812">Transmembrane</keyword>
<evidence type="ECO:0000256" key="1">
    <source>
        <dbReference type="ARBA" id="ARBA00002901"/>
    </source>
</evidence>
<evidence type="ECO:0000256" key="6">
    <source>
        <dbReference type="RuleBase" id="RU365090"/>
    </source>
</evidence>
<dbReference type="SUPFAM" id="SSF63867">
    <property type="entry name" value="MoeA C-terminal domain-like"/>
    <property type="match status" value="1"/>
</dbReference>
<keyword evidence="6" id="KW-0500">Molybdenum</keyword>
<keyword evidence="7" id="KW-0472">Membrane</keyword>
<dbReference type="InterPro" id="IPR008284">
    <property type="entry name" value="MoCF_biosynth_CS"/>
</dbReference>
<dbReference type="SMART" id="SM00852">
    <property type="entry name" value="MoCF_biosynth"/>
    <property type="match status" value="1"/>
</dbReference>
<dbReference type="NCBIfam" id="NF045515">
    <property type="entry name" value="Glp_gephyrin"/>
    <property type="match status" value="1"/>
</dbReference>
<evidence type="ECO:0000256" key="5">
    <source>
        <dbReference type="ARBA" id="ARBA00047317"/>
    </source>
</evidence>
<keyword evidence="6" id="KW-0479">Metal-binding</keyword>
<keyword evidence="7" id="KW-1133">Transmembrane helix</keyword>
<dbReference type="EMBL" id="FRXN01000002">
    <property type="protein sequence ID" value="SHO61849.1"/>
    <property type="molecule type" value="Genomic_DNA"/>
</dbReference>
<dbReference type="InterPro" id="IPR038987">
    <property type="entry name" value="MoeA-like"/>
</dbReference>
<gene>
    <name evidence="9" type="ORF">SAMN04488108_1618</name>
</gene>